<dbReference type="Proteomes" id="UP000197208">
    <property type="component" value="Unassembled WGS sequence"/>
</dbReference>
<dbReference type="InterPro" id="IPR010179">
    <property type="entry name" value="CRISPR-assoc_prot_Cse3"/>
</dbReference>
<name>A0A246BG37_9DEIO</name>
<protein>
    <recommendedName>
        <fullName evidence="4">Type I-E CRISPR-associated protein Cas6/Cse3/CasE</fullName>
    </recommendedName>
</protein>
<dbReference type="SMART" id="SM01101">
    <property type="entry name" value="CRISPR_assoc"/>
    <property type="match status" value="1"/>
</dbReference>
<proteinExistence type="predicted"/>
<evidence type="ECO:0000313" key="3">
    <source>
        <dbReference type="Proteomes" id="UP000197208"/>
    </source>
</evidence>
<reference evidence="2 3" key="1">
    <citation type="submission" date="2017-05" db="EMBL/GenBank/DDBJ databases">
        <title>De novo genome assembly of Deniococcus indicus strain DR1.</title>
        <authorList>
            <person name="Chauhan D."/>
            <person name="Yennamalli R.M."/>
            <person name="Priyadarshini R."/>
        </authorList>
    </citation>
    <scope>NUCLEOTIDE SEQUENCE [LARGE SCALE GENOMIC DNA]</scope>
    <source>
        <strain evidence="2 3">DR1</strain>
    </source>
</reference>
<evidence type="ECO:0000313" key="1">
    <source>
        <dbReference type="EMBL" id="OWL93660.1"/>
    </source>
</evidence>
<dbReference type="AlphaFoldDB" id="A0A246BG37"/>
<gene>
    <name evidence="2" type="ORF">CBQ26_16710</name>
    <name evidence="1" type="ORF">CBQ26_18935</name>
</gene>
<accession>A0A246BG37</accession>
<dbReference type="Pfam" id="PF08798">
    <property type="entry name" value="CRISPR_assoc"/>
    <property type="match status" value="1"/>
</dbReference>
<organism evidence="2 3">
    <name type="scientific">Deinococcus indicus</name>
    <dbReference type="NCBI Taxonomy" id="223556"/>
    <lineage>
        <taxon>Bacteria</taxon>
        <taxon>Thermotogati</taxon>
        <taxon>Deinococcota</taxon>
        <taxon>Deinococci</taxon>
        <taxon>Deinococcales</taxon>
        <taxon>Deinococcaceae</taxon>
        <taxon>Deinococcus</taxon>
    </lineage>
</organism>
<dbReference type="SUPFAM" id="SSF117987">
    <property type="entry name" value="CRISPR-associated protein"/>
    <property type="match status" value="1"/>
</dbReference>
<dbReference type="EMBL" id="NHMK01000027">
    <property type="protein sequence ID" value="OWL94140.1"/>
    <property type="molecule type" value="Genomic_DNA"/>
</dbReference>
<keyword evidence="3" id="KW-1185">Reference proteome</keyword>
<dbReference type="Gene3D" id="3.30.70.1210">
    <property type="entry name" value="Crispr-associated protein, domain 2"/>
    <property type="match status" value="1"/>
</dbReference>
<evidence type="ECO:0008006" key="4">
    <source>
        <dbReference type="Google" id="ProtNLM"/>
    </source>
</evidence>
<sequence>MTQLIQVRFADRAAMYTDARHMHNRLLQAASRADTHTLFRAQNVTGTRFTVLTDDERFDPSRWGDAVTALTTEVYAPTVARGARVLFEVRLCPVTRSTGKTVRALRGAGELDPFIERLGQRHGFEVLSYATQWERGYRIDRQAPPLPSVTVSGELEAIDEAQIVGALYRGVGRAKRFGFGLLLIRPLE</sequence>
<dbReference type="RefSeq" id="WP_088249787.1">
    <property type="nucleotide sequence ID" value="NZ_NHMK01000027.1"/>
</dbReference>
<dbReference type="EMBL" id="NHMK01000032">
    <property type="protein sequence ID" value="OWL93660.1"/>
    <property type="molecule type" value="Genomic_DNA"/>
</dbReference>
<comment type="caution">
    <text evidence="2">The sequence shown here is derived from an EMBL/GenBank/DDBJ whole genome shotgun (WGS) entry which is preliminary data.</text>
</comment>
<dbReference type="OrthoDB" id="9795689at2"/>
<evidence type="ECO:0000313" key="2">
    <source>
        <dbReference type="EMBL" id="OWL94140.1"/>
    </source>
</evidence>